<sequence>MHIYHQGGPHTSFPHGVDNLPDGLIAELNKTSLASIRTGESLISFLTTNLKFKKTSIHLVHSEDRPNPLTKGLAKHSFSSNADTLNTVNHNQNAISYTKCGCDFRRKIDVSR</sequence>
<accession>A0A0E0DZ39</accession>
<keyword evidence="2" id="KW-1185">Reference proteome</keyword>
<dbReference type="AlphaFoldDB" id="A0A0E0DZ39"/>
<dbReference type="Proteomes" id="UP000008021">
    <property type="component" value="Chromosome 6"/>
</dbReference>
<dbReference type="Gramene" id="OMERI06G09080.1">
    <property type="protein sequence ID" value="OMERI06G09080.1"/>
    <property type="gene ID" value="OMERI06G09080"/>
</dbReference>
<protein>
    <submittedName>
        <fullName evidence="1">Uncharacterized protein</fullName>
    </submittedName>
</protein>
<name>A0A0E0DZ39_9ORYZ</name>
<proteinExistence type="predicted"/>
<reference evidence="1" key="1">
    <citation type="submission" date="2015-04" db="UniProtKB">
        <authorList>
            <consortium name="EnsemblPlants"/>
        </authorList>
    </citation>
    <scope>IDENTIFICATION</scope>
</reference>
<evidence type="ECO:0000313" key="2">
    <source>
        <dbReference type="Proteomes" id="UP000008021"/>
    </source>
</evidence>
<dbReference type="HOGENOM" id="CLU_2149900_0_0_1"/>
<reference evidence="1" key="2">
    <citation type="submission" date="2018-05" db="EMBL/GenBank/DDBJ databases">
        <title>OmerRS3 (Oryza meridionalis Reference Sequence Version 3).</title>
        <authorList>
            <person name="Zhang J."/>
            <person name="Kudrna D."/>
            <person name="Lee S."/>
            <person name="Talag J."/>
            <person name="Welchert J."/>
            <person name="Wing R.A."/>
        </authorList>
    </citation>
    <scope>NUCLEOTIDE SEQUENCE [LARGE SCALE GENOMIC DNA]</scope>
    <source>
        <strain evidence="1">cv. OR44</strain>
    </source>
</reference>
<evidence type="ECO:0000313" key="1">
    <source>
        <dbReference type="EnsemblPlants" id="OMERI06G09080.1"/>
    </source>
</evidence>
<dbReference type="EnsemblPlants" id="OMERI06G09080.1">
    <property type="protein sequence ID" value="OMERI06G09080.1"/>
    <property type="gene ID" value="OMERI06G09080"/>
</dbReference>
<organism evidence="1">
    <name type="scientific">Oryza meridionalis</name>
    <dbReference type="NCBI Taxonomy" id="40149"/>
    <lineage>
        <taxon>Eukaryota</taxon>
        <taxon>Viridiplantae</taxon>
        <taxon>Streptophyta</taxon>
        <taxon>Embryophyta</taxon>
        <taxon>Tracheophyta</taxon>
        <taxon>Spermatophyta</taxon>
        <taxon>Magnoliopsida</taxon>
        <taxon>Liliopsida</taxon>
        <taxon>Poales</taxon>
        <taxon>Poaceae</taxon>
        <taxon>BOP clade</taxon>
        <taxon>Oryzoideae</taxon>
        <taxon>Oryzeae</taxon>
        <taxon>Oryzinae</taxon>
        <taxon>Oryza</taxon>
    </lineage>
</organism>